<protein>
    <submittedName>
        <fullName evidence="1">Uncharacterized protein</fullName>
    </submittedName>
</protein>
<evidence type="ECO:0000313" key="2">
    <source>
        <dbReference type="Proteomes" id="UP001356427"/>
    </source>
</evidence>
<name>A0AAN8LDX2_9TELE</name>
<evidence type="ECO:0000313" key="1">
    <source>
        <dbReference type="EMBL" id="KAK6308468.1"/>
    </source>
</evidence>
<organism evidence="1 2">
    <name type="scientific">Coregonus suidteri</name>
    <dbReference type="NCBI Taxonomy" id="861788"/>
    <lineage>
        <taxon>Eukaryota</taxon>
        <taxon>Metazoa</taxon>
        <taxon>Chordata</taxon>
        <taxon>Craniata</taxon>
        <taxon>Vertebrata</taxon>
        <taxon>Euteleostomi</taxon>
        <taxon>Actinopterygii</taxon>
        <taxon>Neopterygii</taxon>
        <taxon>Teleostei</taxon>
        <taxon>Protacanthopterygii</taxon>
        <taxon>Salmoniformes</taxon>
        <taxon>Salmonidae</taxon>
        <taxon>Coregoninae</taxon>
        <taxon>Coregonus</taxon>
    </lineage>
</organism>
<proteinExistence type="predicted"/>
<reference evidence="1 2" key="1">
    <citation type="submission" date="2021-04" db="EMBL/GenBank/DDBJ databases">
        <authorList>
            <person name="De Guttry C."/>
            <person name="Zahm M."/>
            <person name="Klopp C."/>
            <person name="Cabau C."/>
            <person name="Louis A."/>
            <person name="Berthelot C."/>
            <person name="Parey E."/>
            <person name="Roest Crollius H."/>
            <person name="Montfort J."/>
            <person name="Robinson-Rechavi M."/>
            <person name="Bucao C."/>
            <person name="Bouchez O."/>
            <person name="Gislard M."/>
            <person name="Lluch J."/>
            <person name="Milhes M."/>
            <person name="Lampietro C."/>
            <person name="Lopez Roques C."/>
            <person name="Donnadieu C."/>
            <person name="Braasch I."/>
            <person name="Desvignes T."/>
            <person name="Postlethwait J."/>
            <person name="Bobe J."/>
            <person name="Wedekind C."/>
            <person name="Guiguen Y."/>
        </authorList>
    </citation>
    <scope>NUCLEOTIDE SEQUENCE [LARGE SCALE GENOMIC DNA]</scope>
    <source>
        <strain evidence="1">Cs_M1</strain>
        <tissue evidence="1">Blood</tissue>
    </source>
</reference>
<dbReference type="EMBL" id="JAGTTL010000019">
    <property type="protein sequence ID" value="KAK6308468.1"/>
    <property type="molecule type" value="Genomic_DNA"/>
</dbReference>
<dbReference type="AlphaFoldDB" id="A0AAN8LDX2"/>
<comment type="caution">
    <text evidence="1">The sequence shown here is derived from an EMBL/GenBank/DDBJ whole genome shotgun (WGS) entry which is preliminary data.</text>
</comment>
<accession>A0AAN8LDX2</accession>
<gene>
    <name evidence="1" type="ORF">J4Q44_G00217390</name>
</gene>
<keyword evidence="2" id="KW-1185">Reference proteome</keyword>
<sequence>MTRVVLDSCQETEWKWQIPELIPDQLDRTYYKFTHTSLQHVSASYYIHMSQMIISLSFTPSEGGSSVSSPAQSSDHRPLDSASLNRQVANRISACLADISVWMSDHHLKLNLCKTELLFLPGKDCPLHDLAFTVDNSIVSSSQSAKNIGVTLDNTSKR</sequence>
<dbReference type="Proteomes" id="UP001356427">
    <property type="component" value="Unassembled WGS sequence"/>
</dbReference>